<evidence type="ECO:0000256" key="8">
    <source>
        <dbReference type="ARBA" id="ARBA00023242"/>
    </source>
</evidence>
<keyword evidence="14" id="KW-1185">Reference proteome</keyword>
<dbReference type="InterPro" id="IPR050509">
    <property type="entry name" value="CoA-transferase_III"/>
</dbReference>
<evidence type="ECO:0000256" key="10">
    <source>
        <dbReference type="ARBA" id="ARBA00067757"/>
    </source>
</evidence>
<dbReference type="GO" id="GO:0005681">
    <property type="term" value="C:spliceosomal complex"/>
    <property type="evidence" value="ECO:0007669"/>
    <property type="project" value="UniProtKB-KW"/>
</dbReference>
<evidence type="ECO:0000256" key="3">
    <source>
        <dbReference type="ARBA" id="ARBA00008383"/>
    </source>
</evidence>
<feature type="compositionally biased region" description="Low complexity" evidence="11">
    <location>
        <begin position="95"/>
        <end position="112"/>
    </location>
</feature>
<dbReference type="Gene3D" id="3.40.50.10540">
    <property type="entry name" value="Crotonobetainyl-coa:carnitine coa-transferase, domain 1"/>
    <property type="match status" value="2"/>
</dbReference>
<accession>A0A1J1HFY4</accession>
<dbReference type="GO" id="GO:0003723">
    <property type="term" value="F:RNA binding"/>
    <property type="evidence" value="ECO:0007669"/>
    <property type="project" value="UniProtKB-KW"/>
</dbReference>
<proteinExistence type="inferred from homology"/>
<dbReference type="Proteomes" id="UP000183832">
    <property type="component" value="Unassembled WGS sequence"/>
</dbReference>
<dbReference type="Gene3D" id="2.30.30.100">
    <property type="match status" value="1"/>
</dbReference>
<evidence type="ECO:0000256" key="11">
    <source>
        <dbReference type="SAM" id="MobiDB-lite"/>
    </source>
</evidence>
<dbReference type="EMBL" id="CVRI01000001">
    <property type="protein sequence ID" value="CRK86458.1"/>
    <property type="molecule type" value="Genomic_DNA"/>
</dbReference>
<comment type="similarity">
    <text evidence="2">Belongs to the snRNP Sm proteins family.</text>
</comment>
<evidence type="ECO:0000256" key="1">
    <source>
        <dbReference type="ARBA" id="ARBA00004123"/>
    </source>
</evidence>
<keyword evidence="7" id="KW-0508">mRNA splicing</keyword>
<dbReference type="InterPro" id="IPR003673">
    <property type="entry name" value="CoA-Trfase_fam_III"/>
</dbReference>
<comment type="similarity">
    <text evidence="3">Belongs to the CoA-transferase III family.</text>
</comment>
<dbReference type="Gene3D" id="3.30.1540.10">
    <property type="entry name" value="formyl-coa transferase, domain 3"/>
    <property type="match status" value="2"/>
</dbReference>
<evidence type="ECO:0000256" key="6">
    <source>
        <dbReference type="ARBA" id="ARBA00022884"/>
    </source>
</evidence>
<gene>
    <name evidence="13" type="ORF">CLUMA_CG000070</name>
</gene>
<dbReference type="Pfam" id="PF02515">
    <property type="entry name" value="CoA_transf_3"/>
    <property type="match status" value="2"/>
</dbReference>
<dbReference type="InterPro" id="IPR023606">
    <property type="entry name" value="CoA-Trfase_III_dom_1_sf"/>
</dbReference>
<evidence type="ECO:0000256" key="9">
    <source>
        <dbReference type="ARBA" id="ARBA00023274"/>
    </source>
</evidence>
<evidence type="ECO:0000256" key="5">
    <source>
        <dbReference type="ARBA" id="ARBA00022728"/>
    </source>
</evidence>
<keyword evidence="5" id="KW-0747">Spliceosome</keyword>
<evidence type="ECO:0000259" key="12">
    <source>
        <dbReference type="PROSITE" id="PS52002"/>
    </source>
</evidence>
<feature type="region of interest" description="Disordered" evidence="11">
    <location>
        <begin position="88"/>
        <end position="112"/>
    </location>
</feature>
<dbReference type="FunFam" id="2.30.30.100:FF:000005">
    <property type="entry name" value="U6 snRNA-associated Sm-like protein LSm4"/>
    <property type="match status" value="1"/>
</dbReference>
<dbReference type="CDD" id="cd01723">
    <property type="entry name" value="LSm4"/>
    <property type="match status" value="1"/>
</dbReference>
<keyword evidence="6" id="KW-0694">RNA-binding</keyword>
<dbReference type="SMART" id="SM00651">
    <property type="entry name" value="Sm"/>
    <property type="match status" value="1"/>
</dbReference>
<name>A0A1J1HFY4_9DIPT</name>
<evidence type="ECO:0000313" key="14">
    <source>
        <dbReference type="Proteomes" id="UP000183832"/>
    </source>
</evidence>
<dbReference type="GO" id="GO:0008111">
    <property type="term" value="F:alpha-methylacyl-CoA racemase activity"/>
    <property type="evidence" value="ECO:0007669"/>
    <property type="project" value="TreeGrafter"/>
</dbReference>
<evidence type="ECO:0000313" key="13">
    <source>
        <dbReference type="EMBL" id="CRK86458.1"/>
    </source>
</evidence>
<dbReference type="Pfam" id="PF01423">
    <property type="entry name" value="LSM"/>
    <property type="match status" value="1"/>
</dbReference>
<evidence type="ECO:0000256" key="7">
    <source>
        <dbReference type="ARBA" id="ARBA00023187"/>
    </source>
</evidence>
<keyword evidence="9" id="KW-0687">Ribonucleoprotein</keyword>
<organism evidence="13 14">
    <name type="scientific">Clunio marinus</name>
    <dbReference type="NCBI Taxonomy" id="568069"/>
    <lineage>
        <taxon>Eukaryota</taxon>
        <taxon>Metazoa</taxon>
        <taxon>Ecdysozoa</taxon>
        <taxon>Arthropoda</taxon>
        <taxon>Hexapoda</taxon>
        <taxon>Insecta</taxon>
        <taxon>Pterygota</taxon>
        <taxon>Neoptera</taxon>
        <taxon>Endopterygota</taxon>
        <taxon>Diptera</taxon>
        <taxon>Nematocera</taxon>
        <taxon>Chironomoidea</taxon>
        <taxon>Chironomidae</taxon>
        <taxon>Clunio</taxon>
    </lineage>
</organism>
<comment type="subcellular location">
    <subcellularLocation>
        <location evidence="1">Nucleus</location>
    </subcellularLocation>
</comment>
<dbReference type="GO" id="GO:0005739">
    <property type="term" value="C:mitochondrion"/>
    <property type="evidence" value="ECO:0007669"/>
    <property type="project" value="TreeGrafter"/>
</dbReference>
<dbReference type="PROSITE" id="PS52002">
    <property type="entry name" value="SM"/>
    <property type="match status" value="1"/>
</dbReference>
<dbReference type="InterPro" id="IPR034101">
    <property type="entry name" value="Lsm4"/>
</dbReference>
<reference evidence="13 14" key="1">
    <citation type="submission" date="2015-04" db="EMBL/GenBank/DDBJ databases">
        <authorList>
            <person name="Syromyatnikov M.Y."/>
            <person name="Popov V.N."/>
        </authorList>
    </citation>
    <scope>NUCLEOTIDE SEQUENCE [LARGE SCALE GENOMIC DNA]</scope>
</reference>
<evidence type="ECO:0000256" key="2">
    <source>
        <dbReference type="ARBA" id="ARBA00006850"/>
    </source>
</evidence>
<dbReference type="GO" id="GO:0008206">
    <property type="term" value="P:bile acid metabolic process"/>
    <property type="evidence" value="ECO:0007669"/>
    <property type="project" value="TreeGrafter"/>
</dbReference>
<feature type="domain" description="Sm" evidence="12">
    <location>
        <begin position="2"/>
        <end position="75"/>
    </location>
</feature>
<dbReference type="AlphaFoldDB" id="A0A1J1HFY4"/>
<dbReference type="PANTHER" id="PTHR48228:SF5">
    <property type="entry name" value="ALPHA-METHYLACYL-COA RACEMASE"/>
    <property type="match status" value="1"/>
</dbReference>
<dbReference type="GO" id="GO:0000956">
    <property type="term" value="P:nuclear-transcribed mRNA catabolic process"/>
    <property type="evidence" value="ECO:0007669"/>
    <property type="project" value="InterPro"/>
</dbReference>
<dbReference type="GO" id="GO:0000398">
    <property type="term" value="P:mRNA splicing, via spliceosome"/>
    <property type="evidence" value="ECO:0007669"/>
    <property type="project" value="InterPro"/>
</dbReference>
<dbReference type="STRING" id="568069.A0A1J1HFY4"/>
<dbReference type="OrthoDB" id="16747at2759"/>
<dbReference type="InterPro" id="IPR001163">
    <property type="entry name" value="Sm_dom_euk/arc"/>
</dbReference>
<dbReference type="PANTHER" id="PTHR48228">
    <property type="entry name" value="SUCCINYL-COA--D-CITRAMALATE COA-TRANSFERASE"/>
    <property type="match status" value="1"/>
</dbReference>
<dbReference type="InterPro" id="IPR047575">
    <property type="entry name" value="Sm"/>
</dbReference>
<keyword evidence="4" id="KW-0507">mRNA processing</keyword>
<keyword evidence="8" id="KW-0539">Nucleus</keyword>
<dbReference type="GO" id="GO:0120115">
    <property type="term" value="C:Lsm2-8 complex"/>
    <property type="evidence" value="ECO:0007669"/>
    <property type="project" value="UniProtKB-ARBA"/>
</dbReference>
<evidence type="ECO:0000256" key="4">
    <source>
        <dbReference type="ARBA" id="ARBA00022664"/>
    </source>
</evidence>
<sequence>MLPLSLLKTAQSHPMLVELKNGETYNGHLVSCDTWMNINLREVICTSKDGDKFWKMNECYIRGSTIKYLRIPDEVIDLVKEDVQAKTRRAEMNKGNRNQQGGNRQGGQQNNRNFGGLRVIEMVGLAPSPLCGMLLADFGAKVTRIDKVINSMDVLYSGKQSICLNLKKPKGIEIVKKLCRNSDVLIEPYRPGVMEKLGLGPDVLLKENPRLIYARLTGFGGDGRGVYADRAGHDINYIAVSGLLSMFGRKEEKPTPPVNLAADFAGGGLLCAFGICVAILERYKSGKGQVVDCAMVEGAAYVASWLYRSRKLPVWYGGRGENFLDTGNHSYDTYETKDGKYMSVAAVEPQFYEILLQGLQLDPETISQYVDVEANRKTFAETFKRKTQKEWCAIFDKLDACVFPVLEWDEAYKHEHNKARDVFLNPKMTGGVIVPNPAPKLSRTPAHSCAESLEQNSVDMAFNVLSEIDIEKNEMKKLYEDGVLILGDKDLRVIEMVGIAPAPLCGMLLADFGAKVTRIDKVINSMDVLYSGKQSICLNLKKPKGIEIVKKLCRNSDVLIEPYRPGVMEKLGLGPDVLLKENPRLIYARLTGFGGDGRGVYADRAGHDINYIAVSGLLSMFGRKEEKPTPPVNLAAGFAGGGLLCAFGICVAILERYKSGKGQVVDCAMVEGAAYVASWLYRSRKLPVWYGGRGENFLDTGNHSYDTYETKDGKYMSVAAVEPQFYEILLQGLQLDPETISQYVDVEANRKTFAETFKRKTQKEWCAIFDKLDACVFPVLEWDEAYKHEHNKARDVFLNPKMTGGVIVPNPAPKLSRTPAHSCAESLEQNSVDMAFNVLSEIDIEKNEMKKLYEDGVLILGDKSKL</sequence>
<dbReference type="SUPFAM" id="SSF50182">
    <property type="entry name" value="Sm-like ribonucleoproteins"/>
    <property type="match status" value="1"/>
</dbReference>
<protein>
    <recommendedName>
        <fullName evidence="10">U6 snRNA-associated Sm-like protein LSm4</fullName>
    </recommendedName>
</protein>
<dbReference type="InterPro" id="IPR044855">
    <property type="entry name" value="CoA-Trfase_III_dom3_sf"/>
</dbReference>
<dbReference type="InterPro" id="IPR010920">
    <property type="entry name" value="LSM_dom_sf"/>
</dbReference>
<dbReference type="SUPFAM" id="SSF89796">
    <property type="entry name" value="CoA-transferase family III (CaiB/BaiF)"/>
    <property type="match status" value="2"/>
</dbReference>